<dbReference type="Gene3D" id="3.40.50.2000">
    <property type="entry name" value="Glycogen Phosphorylase B"/>
    <property type="match status" value="2"/>
</dbReference>
<evidence type="ECO:0000256" key="3">
    <source>
        <dbReference type="SAM" id="MobiDB-lite"/>
    </source>
</evidence>
<dbReference type="Proteomes" id="UP001385389">
    <property type="component" value="Chromosome"/>
</dbReference>
<dbReference type="RefSeq" id="WP_338669241.1">
    <property type="nucleotide sequence ID" value="NZ_CP146609.1"/>
</dbReference>
<gene>
    <name evidence="6" type="ORF">V8V93_04880</name>
</gene>
<dbReference type="InterPro" id="IPR011330">
    <property type="entry name" value="Glyco_hydro/deAcase_b/a-brl"/>
</dbReference>
<keyword evidence="7" id="KW-1185">Reference proteome</keyword>
<dbReference type="GO" id="GO:0016757">
    <property type="term" value="F:glycosyltransferase activity"/>
    <property type="evidence" value="ECO:0007669"/>
    <property type="project" value="UniProtKB-KW"/>
</dbReference>
<name>A0ABZ2IXW6_9BACT</name>
<dbReference type="Pfam" id="PF13439">
    <property type="entry name" value="Glyco_transf_4"/>
    <property type="match status" value="1"/>
</dbReference>
<dbReference type="PANTHER" id="PTHR34216:SF3">
    <property type="entry name" value="POLY-BETA-1,6-N-ACETYL-D-GLUCOSAMINE N-DEACETYLASE"/>
    <property type="match status" value="1"/>
</dbReference>
<evidence type="ECO:0000313" key="7">
    <source>
        <dbReference type="Proteomes" id="UP001385389"/>
    </source>
</evidence>
<reference evidence="6 7" key="1">
    <citation type="submission" date="2024-03" db="EMBL/GenBank/DDBJ databases">
        <title>Phenotype and Genome Characterization of a Sulfate-Reducing Bacterium Pseudodesulfovibrio sp. strain 5S69, isolated from Petroleum Reservoir in Tatarstan (Russia).</title>
        <authorList>
            <person name="Bidzhieva S.K."/>
            <person name="Kadnikov V."/>
            <person name="Tourova T.P."/>
            <person name="Samigullina S.R."/>
            <person name="Sokolova D.S."/>
            <person name="Poltaraus A.B."/>
            <person name="Avtukh A.N."/>
            <person name="Tereshina V.M."/>
            <person name="Mardanov A.V."/>
            <person name="Nazina T.N."/>
        </authorList>
    </citation>
    <scope>NUCLEOTIDE SEQUENCE [LARGE SCALE GENOMIC DNA]</scope>
    <source>
        <strain evidence="6 7">5S69</strain>
    </source>
</reference>
<feature type="region of interest" description="Disordered" evidence="3">
    <location>
        <begin position="689"/>
        <end position="710"/>
    </location>
</feature>
<dbReference type="InterPro" id="IPR028098">
    <property type="entry name" value="Glyco_trans_4-like_N"/>
</dbReference>
<evidence type="ECO:0000313" key="6">
    <source>
        <dbReference type="EMBL" id="WWX23544.1"/>
    </source>
</evidence>
<dbReference type="EC" id="2.4.-.-" evidence="6"/>
<dbReference type="Gene3D" id="3.20.20.370">
    <property type="entry name" value="Glycoside hydrolase/deacetylase"/>
    <property type="match status" value="1"/>
</dbReference>
<keyword evidence="6" id="KW-0808">Transferase</keyword>
<keyword evidence="6" id="KW-0328">Glycosyltransferase</keyword>
<feature type="domain" description="NodB homology" evidence="4">
    <location>
        <begin position="53"/>
        <end position="264"/>
    </location>
</feature>
<dbReference type="CDD" id="cd03801">
    <property type="entry name" value="GT4_PimA-like"/>
    <property type="match status" value="1"/>
</dbReference>
<dbReference type="SUPFAM" id="SSF53756">
    <property type="entry name" value="UDP-Glycosyltransferase/glycogen phosphorylase"/>
    <property type="match status" value="1"/>
</dbReference>
<dbReference type="Pfam" id="PF13692">
    <property type="entry name" value="Glyco_trans_1_4"/>
    <property type="match status" value="1"/>
</dbReference>
<evidence type="ECO:0000256" key="2">
    <source>
        <dbReference type="ARBA" id="ARBA00022729"/>
    </source>
</evidence>
<dbReference type="InterPro" id="IPR051398">
    <property type="entry name" value="Polysacch_Deacetylase"/>
</dbReference>
<dbReference type="PANTHER" id="PTHR34216">
    <property type="match status" value="1"/>
</dbReference>
<dbReference type="EMBL" id="CP146609">
    <property type="protein sequence ID" value="WWX23544.1"/>
    <property type="molecule type" value="Genomic_DNA"/>
</dbReference>
<protein>
    <submittedName>
        <fullName evidence="6">Glycosyltransferase</fullName>
        <ecNumber evidence="6">2.4.-.-</ecNumber>
    </submittedName>
</protein>
<sequence>MSISIPVLCYHNVSDVNGHTPEMFREHLDAMTDAGWRTISARDLLAVTRGEMKPPKKSLVLTFDDGHVSNWITVVPELEKRNMTGTFFALTDFTVPGGVRTPETAPAMRHMREVFRAAFIDGDFSQFINEGEIRAMLDKGMEVFSHGCRHQAAFTNLIPLAPLGDPGAHWGGWAVYPGHQDGWPTFKAGSGYVHDGFWPVFEGRGEPRFVKRSEAERRAFCRRDFRRSIKRMRELNGLDEQLFCWPWGQFDPVAEEELKAAGYAGAFTLERWSNTRGTDPFRLNRLGVSAKKDGKWVQARLRMYAGTTSSRLFFKKYRKKPEISSVLYATDSNKLSGGSRQMVNNIKAMADMGLKVYAVVTPDTAINGALDPLKGENVEVIHFDGFSQYVQAGKFLKALIAEKRIDVVHTFHNRAYKMGVLARLMGAKFRLFINRGVISKPNAVFFLWTALSDGVIANSAQCAEVMRKYWVRGKRLNVIYNAYAGPDLGEPRPRKKRGTRYIYVGNSVDIKGFDVFLKAADRLCQGGARDLEFVGVGVTDDKLAKFDDIFTPVVRERYRNAGEIPHAEVLDELRFADVQVISSRKESLPNALLEGFDLGLPAVCTRVGGIPEVVRDNVNGFLCASEDADCLAEKMRLLAEDPPKRFALGLAGRRVVRTLLTPEVKGRNLMRVYMGERLYEPLPIEDMAVPEPPAEAAADVEEHPHEHGPR</sequence>
<dbReference type="SUPFAM" id="SSF88713">
    <property type="entry name" value="Glycoside hydrolase/deacetylase"/>
    <property type="match status" value="1"/>
</dbReference>
<evidence type="ECO:0000259" key="4">
    <source>
        <dbReference type="Pfam" id="PF01522"/>
    </source>
</evidence>
<evidence type="ECO:0000259" key="5">
    <source>
        <dbReference type="Pfam" id="PF13439"/>
    </source>
</evidence>
<organism evidence="6 7">
    <name type="scientific">Pseudodesulfovibrio methanolicus</name>
    <dbReference type="NCBI Taxonomy" id="3126690"/>
    <lineage>
        <taxon>Bacteria</taxon>
        <taxon>Pseudomonadati</taxon>
        <taxon>Thermodesulfobacteriota</taxon>
        <taxon>Desulfovibrionia</taxon>
        <taxon>Desulfovibrionales</taxon>
        <taxon>Desulfovibrionaceae</taxon>
    </lineage>
</organism>
<accession>A0ABZ2IXW6</accession>
<dbReference type="Pfam" id="PF01522">
    <property type="entry name" value="Polysacc_deac_1"/>
    <property type="match status" value="1"/>
</dbReference>
<evidence type="ECO:0000256" key="1">
    <source>
        <dbReference type="ARBA" id="ARBA00004613"/>
    </source>
</evidence>
<feature type="domain" description="Glycosyltransferase subfamily 4-like N-terminal" evidence="5">
    <location>
        <begin position="337"/>
        <end position="482"/>
    </location>
</feature>
<comment type="subcellular location">
    <subcellularLocation>
        <location evidence="1">Secreted</location>
    </subcellularLocation>
</comment>
<keyword evidence="2" id="KW-0732">Signal</keyword>
<feature type="compositionally biased region" description="Basic and acidic residues" evidence="3">
    <location>
        <begin position="700"/>
        <end position="710"/>
    </location>
</feature>
<dbReference type="InterPro" id="IPR002509">
    <property type="entry name" value="NODB_dom"/>
</dbReference>
<proteinExistence type="predicted"/>